<keyword evidence="6 12" id="KW-0418">Kinase</keyword>
<keyword evidence="5" id="KW-0547">Nucleotide-binding</keyword>
<organism evidence="12 13">
    <name type="scientific">Nonomuraea africana</name>
    <dbReference type="NCBI Taxonomy" id="46171"/>
    <lineage>
        <taxon>Bacteria</taxon>
        <taxon>Bacillati</taxon>
        <taxon>Actinomycetota</taxon>
        <taxon>Actinomycetes</taxon>
        <taxon>Streptosporangiales</taxon>
        <taxon>Streptosporangiaceae</taxon>
        <taxon>Nonomuraea</taxon>
    </lineage>
</organism>
<dbReference type="Proteomes" id="UP000661607">
    <property type="component" value="Unassembled WGS sequence"/>
</dbReference>
<keyword evidence="3" id="KW-0597">Phosphoprotein</keyword>
<evidence type="ECO:0000256" key="1">
    <source>
        <dbReference type="ARBA" id="ARBA00000085"/>
    </source>
</evidence>
<keyword evidence="13" id="KW-1185">Reference proteome</keyword>
<feature type="domain" description="Signal transduction histidine kinase subgroup 3 dimerisation and phosphoacceptor" evidence="11">
    <location>
        <begin position="235"/>
        <end position="300"/>
    </location>
</feature>
<sequence>MSAAVSRAARLGDMPAVLMLVWAGWLVVPLSFSGLAQARAAIAAGHETPPSTETSTRVATADHRAEVAVVDRRSDVSVAGHRVEGAPEGAGRAARTSTTPPRLGWGWAGFARGGSGVDTWPKHQPAAYSGGSAFPALTNTPATPPLTDAPASSLTHITPAHPLSDIPAAPPLTDASASSLSDIPAAPRLSNSPATNAPANGPTAGLSGGQAWGALSGAGLREVEAAALAEELARERARIAGEVHDAAGHGFSTIAMQAGLALLVLEESPEQARESLRAIRETSLEALAQLRAALDLIDPGQAVPRHEDLPALIDGVRAAGLPVDVEPAEPAVPSHLRGTVYRVVRESLTNVIRHAGPTRALVRVANDPCEFVLEVADRGSGAGGAGEGRGLAGMRERVRAAGGQFSAGPRDGGGFQVVARFPRETA</sequence>
<comment type="catalytic activity">
    <reaction evidence="1">
        <text>ATP + protein L-histidine = ADP + protein N-phospho-L-histidine.</text>
        <dbReference type="EC" id="2.7.13.3"/>
    </reaction>
</comment>
<dbReference type="InterPro" id="IPR003594">
    <property type="entry name" value="HATPase_dom"/>
</dbReference>
<evidence type="ECO:0000259" key="11">
    <source>
        <dbReference type="Pfam" id="PF07730"/>
    </source>
</evidence>
<proteinExistence type="predicted"/>
<evidence type="ECO:0000256" key="7">
    <source>
        <dbReference type="ARBA" id="ARBA00022840"/>
    </source>
</evidence>
<feature type="domain" description="Histidine kinase/HSP90-like ATPase" evidence="10">
    <location>
        <begin position="340"/>
        <end position="424"/>
    </location>
</feature>
<evidence type="ECO:0000313" key="13">
    <source>
        <dbReference type="Proteomes" id="UP000661607"/>
    </source>
</evidence>
<reference evidence="12 13" key="1">
    <citation type="submission" date="2020-10" db="EMBL/GenBank/DDBJ databases">
        <title>Sequencing the genomes of 1000 actinobacteria strains.</title>
        <authorList>
            <person name="Klenk H.-P."/>
        </authorList>
    </citation>
    <scope>NUCLEOTIDE SEQUENCE [LARGE SCALE GENOMIC DNA]</scope>
    <source>
        <strain evidence="12 13">DSM 43748</strain>
    </source>
</reference>
<feature type="compositionally biased region" description="Low complexity" evidence="9">
    <location>
        <begin position="139"/>
        <end position="151"/>
    </location>
</feature>
<evidence type="ECO:0000259" key="10">
    <source>
        <dbReference type="Pfam" id="PF02518"/>
    </source>
</evidence>
<evidence type="ECO:0000313" key="12">
    <source>
        <dbReference type="EMBL" id="MBE1561775.1"/>
    </source>
</evidence>
<dbReference type="Gene3D" id="3.30.565.10">
    <property type="entry name" value="Histidine kinase-like ATPase, C-terminal domain"/>
    <property type="match status" value="1"/>
</dbReference>
<feature type="region of interest" description="Disordered" evidence="9">
    <location>
        <begin position="139"/>
        <end position="205"/>
    </location>
</feature>
<keyword evidence="8" id="KW-0902">Two-component regulatory system</keyword>
<dbReference type="CDD" id="cd16917">
    <property type="entry name" value="HATPase_UhpB-NarQ-NarX-like"/>
    <property type="match status" value="1"/>
</dbReference>
<dbReference type="EMBL" id="JADBEF010000001">
    <property type="protein sequence ID" value="MBE1561775.1"/>
    <property type="molecule type" value="Genomic_DNA"/>
</dbReference>
<name>A0ABR9KIJ2_9ACTN</name>
<dbReference type="InterPro" id="IPR036890">
    <property type="entry name" value="HATPase_C_sf"/>
</dbReference>
<comment type="caution">
    <text evidence="12">The sequence shown here is derived from an EMBL/GenBank/DDBJ whole genome shotgun (WGS) entry which is preliminary data.</text>
</comment>
<dbReference type="SUPFAM" id="SSF55874">
    <property type="entry name" value="ATPase domain of HSP90 chaperone/DNA topoisomerase II/histidine kinase"/>
    <property type="match status" value="1"/>
</dbReference>
<dbReference type="GO" id="GO:0016301">
    <property type="term" value="F:kinase activity"/>
    <property type="evidence" value="ECO:0007669"/>
    <property type="project" value="UniProtKB-KW"/>
</dbReference>
<keyword evidence="7" id="KW-0067">ATP-binding</keyword>
<accession>A0ABR9KIJ2</accession>
<dbReference type="EC" id="2.7.13.3" evidence="2"/>
<dbReference type="PANTHER" id="PTHR24421">
    <property type="entry name" value="NITRATE/NITRITE SENSOR PROTEIN NARX-RELATED"/>
    <property type="match status" value="1"/>
</dbReference>
<protein>
    <recommendedName>
        <fullName evidence="2">histidine kinase</fullName>
        <ecNumber evidence="2">2.7.13.3</ecNumber>
    </recommendedName>
</protein>
<dbReference type="Pfam" id="PF02518">
    <property type="entry name" value="HATPase_c"/>
    <property type="match status" value="1"/>
</dbReference>
<gene>
    <name evidence="12" type="ORF">H4W81_004554</name>
</gene>
<dbReference type="Pfam" id="PF07730">
    <property type="entry name" value="HisKA_3"/>
    <property type="match status" value="1"/>
</dbReference>
<evidence type="ECO:0000256" key="3">
    <source>
        <dbReference type="ARBA" id="ARBA00022553"/>
    </source>
</evidence>
<dbReference type="InterPro" id="IPR050482">
    <property type="entry name" value="Sensor_HK_TwoCompSys"/>
</dbReference>
<evidence type="ECO:0000256" key="8">
    <source>
        <dbReference type="ARBA" id="ARBA00023012"/>
    </source>
</evidence>
<dbReference type="PANTHER" id="PTHR24421:SF10">
    <property type="entry name" value="NITRATE_NITRITE SENSOR PROTEIN NARQ"/>
    <property type="match status" value="1"/>
</dbReference>
<evidence type="ECO:0000256" key="4">
    <source>
        <dbReference type="ARBA" id="ARBA00022679"/>
    </source>
</evidence>
<dbReference type="InterPro" id="IPR011712">
    <property type="entry name" value="Sig_transdc_His_kin_sub3_dim/P"/>
</dbReference>
<evidence type="ECO:0000256" key="9">
    <source>
        <dbReference type="SAM" id="MobiDB-lite"/>
    </source>
</evidence>
<evidence type="ECO:0000256" key="5">
    <source>
        <dbReference type="ARBA" id="ARBA00022741"/>
    </source>
</evidence>
<evidence type="ECO:0000256" key="6">
    <source>
        <dbReference type="ARBA" id="ARBA00022777"/>
    </source>
</evidence>
<feature type="compositionally biased region" description="Low complexity" evidence="9">
    <location>
        <begin position="190"/>
        <end position="205"/>
    </location>
</feature>
<evidence type="ECO:0000256" key="2">
    <source>
        <dbReference type="ARBA" id="ARBA00012438"/>
    </source>
</evidence>
<dbReference type="Gene3D" id="1.20.5.1930">
    <property type="match status" value="1"/>
</dbReference>
<dbReference type="RefSeq" id="WP_192776644.1">
    <property type="nucleotide sequence ID" value="NZ_BAAASY010000011.1"/>
</dbReference>
<keyword evidence="4" id="KW-0808">Transferase</keyword>